<feature type="transmembrane region" description="Helical" evidence="8">
    <location>
        <begin position="21"/>
        <end position="44"/>
    </location>
</feature>
<evidence type="ECO:0000256" key="4">
    <source>
        <dbReference type="ARBA" id="ARBA00022597"/>
    </source>
</evidence>
<keyword evidence="6 8" id="KW-1133">Transmembrane helix</keyword>
<feature type="transmembrane region" description="Helical" evidence="8">
    <location>
        <begin position="119"/>
        <end position="142"/>
    </location>
</feature>
<protein>
    <submittedName>
        <fullName evidence="10">Facilitated trehalose transporter Tret1-like</fullName>
    </submittedName>
</protein>
<feature type="transmembrane region" description="Helical" evidence="8">
    <location>
        <begin position="360"/>
        <end position="385"/>
    </location>
</feature>
<keyword evidence="3" id="KW-1003">Cell membrane</keyword>
<dbReference type="AlphaFoldDB" id="A0A6P7FVE6"/>
<evidence type="ECO:0000256" key="1">
    <source>
        <dbReference type="ARBA" id="ARBA00004651"/>
    </source>
</evidence>
<organism evidence="10">
    <name type="scientific">Diabrotica virgifera virgifera</name>
    <name type="common">western corn rootworm</name>
    <dbReference type="NCBI Taxonomy" id="50390"/>
    <lineage>
        <taxon>Eukaryota</taxon>
        <taxon>Metazoa</taxon>
        <taxon>Ecdysozoa</taxon>
        <taxon>Arthropoda</taxon>
        <taxon>Hexapoda</taxon>
        <taxon>Insecta</taxon>
        <taxon>Pterygota</taxon>
        <taxon>Neoptera</taxon>
        <taxon>Endopterygota</taxon>
        <taxon>Coleoptera</taxon>
        <taxon>Polyphaga</taxon>
        <taxon>Cucujiformia</taxon>
        <taxon>Chrysomeloidea</taxon>
        <taxon>Chrysomelidae</taxon>
        <taxon>Galerucinae</taxon>
        <taxon>Diabroticina</taxon>
        <taxon>Diabroticites</taxon>
        <taxon>Diabrotica</taxon>
    </lineage>
</organism>
<evidence type="ECO:0000256" key="5">
    <source>
        <dbReference type="ARBA" id="ARBA00022692"/>
    </source>
</evidence>
<gene>
    <name evidence="10" type="primary">LOC114334475</name>
</gene>
<evidence type="ECO:0000256" key="7">
    <source>
        <dbReference type="ARBA" id="ARBA00023136"/>
    </source>
</evidence>
<keyword evidence="4" id="KW-0762">Sugar transport</keyword>
<dbReference type="Gene3D" id="1.20.1250.20">
    <property type="entry name" value="MFS general substrate transporter like domains"/>
    <property type="match status" value="1"/>
</dbReference>
<evidence type="ECO:0000313" key="10">
    <source>
        <dbReference type="RefSeq" id="XP_028140316.1"/>
    </source>
</evidence>
<dbReference type="KEGG" id="dvv:114334475"/>
<dbReference type="InterPro" id="IPR050549">
    <property type="entry name" value="MFS_Trehalose_Transporter"/>
</dbReference>
<dbReference type="FunFam" id="1.20.1250.20:FF:000218">
    <property type="entry name" value="facilitated trehalose transporter Tret1"/>
    <property type="match status" value="1"/>
</dbReference>
<dbReference type="Pfam" id="PF00083">
    <property type="entry name" value="Sugar_tr"/>
    <property type="match status" value="1"/>
</dbReference>
<reference evidence="10" key="1">
    <citation type="submission" date="2025-08" db="UniProtKB">
        <authorList>
            <consortium name="RefSeq"/>
        </authorList>
    </citation>
    <scope>IDENTIFICATION</scope>
    <source>
        <tissue evidence="10">Whole insect</tissue>
    </source>
</reference>
<dbReference type="InterPro" id="IPR036259">
    <property type="entry name" value="MFS_trans_sf"/>
</dbReference>
<feature type="transmembrane region" description="Helical" evidence="8">
    <location>
        <begin position="96"/>
        <end position="113"/>
    </location>
</feature>
<dbReference type="InterPro" id="IPR020846">
    <property type="entry name" value="MFS_dom"/>
</dbReference>
<dbReference type="PANTHER" id="PTHR48021">
    <property type="match status" value="1"/>
</dbReference>
<dbReference type="PROSITE" id="PS50850">
    <property type="entry name" value="MFS"/>
    <property type="match status" value="1"/>
</dbReference>
<feature type="transmembrane region" description="Helical" evidence="8">
    <location>
        <begin position="431"/>
        <end position="449"/>
    </location>
</feature>
<evidence type="ECO:0000256" key="3">
    <source>
        <dbReference type="ARBA" id="ARBA00022475"/>
    </source>
</evidence>
<dbReference type="GO" id="GO:0005886">
    <property type="term" value="C:plasma membrane"/>
    <property type="evidence" value="ECO:0007669"/>
    <property type="project" value="UniProtKB-SubCell"/>
</dbReference>
<keyword evidence="2" id="KW-0813">Transport</keyword>
<feature type="transmembrane region" description="Helical" evidence="8">
    <location>
        <begin position="326"/>
        <end position="348"/>
    </location>
</feature>
<dbReference type="InParanoid" id="A0A6P7FVE6"/>
<dbReference type="InterPro" id="IPR005828">
    <property type="entry name" value="MFS_sugar_transport-like"/>
</dbReference>
<feature type="transmembrane region" description="Helical" evidence="8">
    <location>
        <begin position="397"/>
        <end position="419"/>
    </location>
</feature>
<evidence type="ECO:0000259" key="9">
    <source>
        <dbReference type="PROSITE" id="PS50850"/>
    </source>
</evidence>
<feature type="transmembrane region" description="Helical" evidence="8">
    <location>
        <begin position="295"/>
        <end position="314"/>
    </location>
</feature>
<dbReference type="SUPFAM" id="SSF103473">
    <property type="entry name" value="MFS general substrate transporter"/>
    <property type="match status" value="1"/>
</dbReference>
<sequence>MVTQTVTKIVGKSEETQTEKTWYQVVVVSTISLVSLNCGISFAWPSPFLIKLVNDKENYNISEEEGSYFSVISIVAVVILPVFLSLIVNQIGRKRLLLLTAFPYVTAYVLAAFSRNIWLFYLARLITGIGDCIAYTCLVVYIAEISSPQVRGTWGNAIVWSGFLGQFIINVLGLYCSVMVASLVCAVFPVIFLFIFVFMPESPYFYLNKGQDEEAKVSLRRLKRKNNVEEEFSRLKEVMEKELKESGSWSDLVTHKTNRRALFAAIFLRVSQIFSGIFTLGPYIQFIFLKSGTNISMELSTILFTFINFVLYSAASYGSNKLGRRVSLISSLLGTSIIFLLEAAYFFVDTFYLDINLKPIQWFPLVGLILFLVVSSYGIGTVPFLMPGELFAPNIKAQGISVVISAFGLSNLIMNTLFYSLNNVTGLGGPFLVFGLCNIISAVVVYKFIPETKNKTLEEIQIILSKM</sequence>
<keyword evidence="7 8" id="KW-0472">Membrane</keyword>
<feature type="domain" description="Major facilitator superfamily (MFS) profile" evidence="9">
    <location>
        <begin position="25"/>
        <end position="453"/>
    </location>
</feature>
<feature type="transmembrane region" description="Helical" evidence="8">
    <location>
        <begin position="178"/>
        <end position="199"/>
    </location>
</feature>
<name>A0A6P7FVE6_DIAVI</name>
<evidence type="ECO:0000256" key="8">
    <source>
        <dbReference type="SAM" id="Phobius"/>
    </source>
</evidence>
<dbReference type="PANTHER" id="PTHR48021:SF46">
    <property type="entry name" value="MAJOR FACILITATOR SUPERFAMILY (MFS) PROFILE DOMAIN-CONTAINING PROTEIN"/>
    <property type="match status" value="1"/>
</dbReference>
<dbReference type="RefSeq" id="XP_028140316.1">
    <property type="nucleotide sequence ID" value="XM_028284515.1"/>
</dbReference>
<feature type="transmembrane region" description="Helical" evidence="8">
    <location>
        <begin position="154"/>
        <end position="172"/>
    </location>
</feature>
<comment type="subcellular location">
    <subcellularLocation>
        <location evidence="1">Cell membrane</location>
        <topology evidence="1">Multi-pass membrane protein</topology>
    </subcellularLocation>
</comment>
<dbReference type="OrthoDB" id="6133115at2759"/>
<evidence type="ECO:0000256" key="6">
    <source>
        <dbReference type="ARBA" id="ARBA00022989"/>
    </source>
</evidence>
<feature type="transmembrane region" description="Helical" evidence="8">
    <location>
        <begin position="68"/>
        <end position="89"/>
    </location>
</feature>
<evidence type="ECO:0000256" key="2">
    <source>
        <dbReference type="ARBA" id="ARBA00022448"/>
    </source>
</evidence>
<proteinExistence type="predicted"/>
<feature type="transmembrane region" description="Helical" evidence="8">
    <location>
        <begin position="266"/>
        <end position="289"/>
    </location>
</feature>
<keyword evidence="5 8" id="KW-0812">Transmembrane</keyword>
<accession>A0A6P7FVE6</accession>
<dbReference type="GO" id="GO:0022857">
    <property type="term" value="F:transmembrane transporter activity"/>
    <property type="evidence" value="ECO:0007669"/>
    <property type="project" value="InterPro"/>
</dbReference>